<feature type="domain" description="Organic solvent tolerance-like N-terminal" evidence="2">
    <location>
        <begin position="45"/>
        <end position="148"/>
    </location>
</feature>
<dbReference type="Proteomes" id="UP000613582">
    <property type="component" value="Unassembled WGS sequence"/>
</dbReference>
<dbReference type="GO" id="GO:0015920">
    <property type="term" value="P:lipopolysaccharide transport"/>
    <property type="evidence" value="ECO:0007669"/>
    <property type="project" value="TreeGrafter"/>
</dbReference>
<dbReference type="PANTHER" id="PTHR36504">
    <property type="entry name" value="LIPOPOLYSACCHARIDE EXPORT SYSTEM PROTEIN LPTA"/>
    <property type="match status" value="1"/>
</dbReference>
<dbReference type="Gene3D" id="2.60.450.10">
    <property type="entry name" value="Lipopolysaccharide (LPS) transport protein A like domain"/>
    <property type="match status" value="1"/>
</dbReference>
<reference evidence="3" key="1">
    <citation type="journal article" date="2014" name="Int. J. Syst. Evol. Microbiol.">
        <title>Complete genome sequence of Corynebacterium casei LMG S-19264T (=DSM 44701T), isolated from a smear-ripened cheese.</title>
        <authorList>
            <consortium name="US DOE Joint Genome Institute (JGI-PGF)"/>
            <person name="Walter F."/>
            <person name="Albersmeier A."/>
            <person name="Kalinowski J."/>
            <person name="Ruckert C."/>
        </authorList>
    </citation>
    <scope>NUCLEOTIDE SEQUENCE</scope>
    <source>
        <strain evidence="3">CGMCC 1.12921</strain>
    </source>
</reference>
<dbReference type="GO" id="GO:0017089">
    <property type="term" value="F:glycolipid transfer activity"/>
    <property type="evidence" value="ECO:0007669"/>
    <property type="project" value="TreeGrafter"/>
</dbReference>
<comment type="caution">
    <text evidence="3">The sequence shown here is derived from an EMBL/GenBank/DDBJ whole genome shotgun (WGS) entry which is preliminary data.</text>
</comment>
<dbReference type="EMBL" id="BMGH01000001">
    <property type="protein sequence ID" value="GGD13076.1"/>
    <property type="molecule type" value="Genomic_DNA"/>
</dbReference>
<reference evidence="3" key="2">
    <citation type="submission" date="2020-09" db="EMBL/GenBank/DDBJ databases">
        <authorList>
            <person name="Sun Q."/>
            <person name="Zhou Y."/>
        </authorList>
    </citation>
    <scope>NUCLEOTIDE SEQUENCE</scope>
    <source>
        <strain evidence="3">CGMCC 1.12921</strain>
    </source>
</reference>
<dbReference type="GO" id="GO:0030288">
    <property type="term" value="C:outer membrane-bounded periplasmic space"/>
    <property type="evidence" value="ECO:0007669"/>
    <property type="project" value="TreeGrafter"/>
</dbReference>
<dbReference type="GO" id="GO:0009279">
    <property type="term" value="C:cell outer membrane"/>
    <property type="evidence" value="ECO:0007669"/>
    <property type="project" value="TreeGrafter"/>
</dbReference>
<dbReference type="PANTHER" id="PTHR36504:SF1">
    <property type="entry name" value="LIPOPOLYSACCHARIDE EXPORT SYSTEM PROTEIN LPTA"/>
    <property type="match status" value="1"/>
</dbReference>
<proteinExistence type="predicted"/>
<dbReference type="InterPro" id="IPR052037">
    <property type="entry name" value="LPS_export_LptA"/>
</dbReference>
<dbReference type="InterPro" id="IPR005653">
    <property type="entry name" value="OstA-like_N"/>
</dbReference>
<name>A0A8J2V5K7_9PROT</name>
<evidence type="ECO:0000313" key="4">
    <source>
        <dbReference type="Proteomes" id="UP000613582"/>
    </source>
</evidence>
<evidence type="ECO:0000313" key="3">
    <source>
        <dbReference type="EMBL" id="GGD13076.1"/>
    </source>
</evidence>
<organism evidence="3 4">
    <name type="scientific">Aquisalinus flavus</name>
    <dbReference type="NCBI Taxonomy" id="1526572"/>
    <lineage>
        <taxon>Bacteria</taxon>
        <taxon>Pseudomonadati</taxon>
        <taxon>Pseudomonadota</taxon>
        <taxon>Alphaproteobacteria</taxon>
        <taxon>Parvularculales</taxon>
        <taxon>Parvularculaceae</taxon>
        <taxon>Aquisalinus</taxon>
    </lineage>
</organism>
<keyword evidence="4" id="KW-1185">Reference proteome</keyword>
<keyword evidence="1" id="KW-0732">Signal</keyword>
<gene>
    <name evidence="3" type="ORF">GCM10011342_22350</name>
</gene>
<sequence>MFSMFRDVGSSAAGRAGIVCALVPAMLFGTAAAQFSQNSNAPIDITGAQFEAFQNEDYALWTGDVQVVQGEVILTAPELKIYGIGGGRFNRVDATGGIRYTNGVEAISGDQAIYRKENETIVVTGNVVVVQGRQVMTGERMTYFLDSGKIIFNNEASSRVRGVFFTEDQAPSN</sequence>
<evidence type="ECO:0000259" key="2">
    <source>
        <dbReference type="Pfam" id="PF03968"/>
    </source>
</evidence>
<dbReference type="Pfam" id="PF03968">
    <property type="entry name" value="LptD_N"/>
    <property type="match status" value="1"/>
</dbReference>
<accession>A0A8J2V5K7</accession>
<protein>
    <recommendedName>
        <fullName evidence="2">Organic solvent tolerance-like N-terminal domain-containing protein</fullName>
    </recommendedName>
</protein>
<dbReference type="AlphaFoldDB" id="A0A8J2V5K7"/>
<evidence type="ECO:0000256" key="1">
    <source>
        <dbReference type="ARBA" id="ARBA00022729"/>
    </source>
</evidence>
<dbReference type="RefSeq" id="WP_188158344.1">
    <property type="nucleotide sequence ID" value="NZ_BMGH01000001.1"/>
</dbReference>